<evidence type="ECO:0000256" key="1">
    <source>
        <dbReference type="ARBA" id="ARBA00004604"/>
    </source>
</evidence>
<evidence type="ECO:0000313" key="7">
    <source>
        <dbReference type="EMBL" id="CAD7460422.1"/>
    </source>
</evidence>
<comment type="similarity">
    <text evidence="2">Belongs to the RRM RBM34 family.</text>
</comment>
<feature type="domain" description="RRM" evidence="6">
    <location>
        <begin position="1"/>
        <end position="60"/>
    </location>
</feature>
<keyword evidence="3 5" id="KW-0694">RNA-binding</keyword>
<dbReference type="EMBL" id="OE003685">
    <property type="protein sequence ID" value="CAD7460422.1"/>
    <property type="molecule type" value="Genomic_DNA"/>
</dbReference>
<organism evidence="7">
    <name type="scientific">Timema tahoe</name>
    <dbReference type="NCBI Taxonomy" id="61484"/>
    <lineage>
        <taxon>Eukaryota</taxon>
        <taxon>Metazoa</taxon>
        <taxon>Ecdysozoa</taxon>
        <taxon>Arthropoda</taxon>
        <taxon>Hexapoda</taxon>
        <taxon>Insecta</taxon>
        <taxon>Pterygota</taxon>
        <taxon>Neoptera</taxon>
        <taxon>Polyneoptera</taxon>
        <taxon>Phasmatodea</taxon>
        <taxon>Timematodea</taxon>
        <taxon>Timematoidea</taxon>
        <taxon>Timematidae</taxon>
        <taxon>Timema</taxon>
    </lineage>
</organism>
<sequence length="60" mass="7128">MDSEPLVSWHSLTAEEEDLWKMFEECRNIENIRVSRDKYTGVGRGFGYVNFQISDQRPEM</sequence>
<dbReference type="Pfam" id="PF00076">
    <property type="entry name" value="RRM_1"/>
    <property type="match status" value="1"/>
</dbReference>
<evidence type="ECO:0000256" key="3">
    <source>
        <dbReference type="ARBA" id="ARBA00022884"/>
    </source>
</evidence>
<gene>
    <name evidence="7" type="ORF">TTEB3V08_LOCUS8352</name>
</gene>
<dbReference type="GO" id="GO:0000463">
    <property type="term" value="P:maturation of LSU-rRNA from tricistronic rRNA transcript (SSU-rRNA, 5.8S rRNA, LSU-rRNA)"/>
    <property type="evidence" value="ECO:0007669"/>
    <property type="project" value="TreeGrafter"/>
</dbReference>
<dbReference type="InterPro" id="IPR012677">
    <property type="entry name" value="Nucleotide-bd_a/b_plait_sf"/>
</dbReference>
<dbReference type="SUPFAM" id="SSF54928">
    <property type="entry name" value="RNA-binding domain, RBD"/>
    <property type="match status" value="1"/>
</dbReference>
<evidence type="ECO:0000256" key="2">
    <source>
        <dbReference type="ARBA" id="ARBA00007077"/>
    </source>
</evidence>
<dbReference type="AlphaFoldDB" id="A0A7R9IL24"/>
<dbReference type="GO" id="GO:0005730">
    <property type="term" value="C:nucleolus"/>
    <property type="evidence" value="ECO:0007669"/>
    <property type="project" value="UniProtKB-SubCell"/>
</dbReference>
<dbReference type="PANTHER" id="PTHR23236:SF25">
    <property type="entry name" value="RNA-BINDING PROTEIN 34"/>
    <property type="match status" value="1"/>
</dbReference>
<reference evidence="7" key="1">
    <citation type="submission" date="2020-11" db="EMBL/GenBank/DDBJ databases">
        <authorList>
            <person name="Tran Van P."/>
        </authorList>
    </citation>
    <scope>NUCLEOTIDE SEQUENCE</scope>
</reference>
<accession>A0A7R9IL24</accession>
<proteinExistence type="inferred from homology"/>
<dbReference type="InterPro" id="IPR000504">
    <property type="entry name" value="RRM_dom"/>
</dbReference>
<keyword evidence="4" id="KW-0539">Nucleus</keyword>
<dbReference type="GO" id="GO:0019843">
    <property type="term" value="F:rRNA binding"/>
    <property type="evidence" value="ECO:0007669"/>
    <property type="project" value="TreeGrafter"/>
</dbReference>
<evidence type="ECO:0000256" key="4">
    <source>
        <dbReference type="ARBA" id="ARBA00023242"/>
    </source>
</evidence>
<name>A0A7R9IL24_9NEOP</name>
<evidence type="ECO:0000256" key="5">
    <source>
        <dbReference type="PROSITE-ProRule" id="PRU00176"/>
    </source>
</evidence>
<dbReference type="Gene3D" id="3.30.70.330">
    <property type="match status" value="1"/>
</dbReference>
<evidence type="ECO:0000259" key="6">
    <source>
        <dbReference type="PROSITE" id="PS50102"/>
    </source>
</evidence>
<dbReference type="PROSITE" id="PS50102">
    <property type="entry name" value="RRM"/>
    <property type="match status" value="1"/>
</dbReference>
<comment type="subcellular location">
    <subcellularLocation>
        <location evidence="1">Nucleus</location>
        <location evidence="1">Nucleolus</location>
    </subcellularLocation>
</comment>
<protein>
    <recommendedName>
        <fullName evidence="6">RRM domain-containing protein</fullName>
    </recommendedName>
</protein>
<dbReference type="PANTHER" id="PTHR23236">
    <property type="entry name" value="EUKARYOTIC TRANSLATION INITIATION FACTOR 4B/4H"/>
    <property type="match status" value="1"/>
</dbReference>
<dbReference type="InterPro" id="IPR035979">
    <property type="entry name" value="RBD_domain_sf"/>
</dbReference>